<sequence length="85" mass="9353">MAGFSNARRVLLVAVLFAFLVVNAQGRALVDKRNAARLLLRQLGNRDRAKPSYVEWASTMDADPEKKAPGGPDKQHNHDSPSALR</sequence>
<dbReference type="EMBL" id="JBJKBG010000011">
    <property type="protein sequence ID" value="KAL3715065.1"/>
    <property type="molecule type" value="Genomic_DNA"/>
</dbReference>
<dbReference type="Proteomes" id="UP001634007">
    <property type="component" value="Unassembled WGS sequence"/>
</dbReference>
<keyword evidence="2" id="KW-0732">Signal</keyword>
<comment type="caution">
    <text evidence="3">The sequence shown here is derived from an EMBL/GenBank/DDBJ whole genome shotgun (WGS) entry which is preliminary data.</text>
</comment>
<name>A0ABD3IJC8_EUCGL</name>
<proteinExistence type="predicted"/>
<dbReference type="AlphaFoldDB" id="A0ABD3IJC8"/>
<evidence type="ECO:0000256" key="1">
    <source>
        <dbReference type="SAM" id="MobiDB-lite"/>
    </source>
</evidence>
<keyword evidence="4" id="KW-1185">Reference proteome</keyword>
<feature type="chain" id="PRO_5044875487" evidence="2">
    <location>
        <begin position="27"/>
        <end position="85"/>
    </location>
</feature>
<feature type="region of interest" description="Disordered" evidence="1">
    <location>
        <begin position="54"/>
        <end position="85"/>
    </location>
</feature>
<feature type="signal peptide" evidence="2">
    <location>
        <begin position="1"/>
        <end position="26"/>
    </location>
</feature>
<accession>A0ABD3IJC8</accession>
<evidence type="ECO:0000313" key="4">
    <source>
        <dbReference type="Proteomes" id="UP001634007"/>
    </source>
</evidence>
<evidence type="ECO:0000256" key="2">
    <source>
        <dbReference type="SAM" id="SignalP"/>
    </source>
</evidence>
<gene>
    <name evidence="3" type="ORF">ACJRO7_006889</name>
</gene>
<evidence type="ECO:0000313" key="3">
    <source>
        <dbReference type="EMBL" id="KAL3715065.1"/>
    </source>
</evidence>
<organism evidence="3 4">
    <name type="scientific">Eucalyptus globulus</name>
    <name type="common">Tasmanian blue gum</name>
    <dbReference type="NCBI Taxonomy" id="34317"/>
    <lineage>
        <taxon>Eukaryota</taxon>
        <taxon>Viridiplantae</taxon>
        <taxon>Streptophyta</taxon>
        <taxon>Embryophyta</taxon>
        <taxon>Tracheophyta</taxon>
        <taxon>Spermatophyta</taxon>
        <taxon>Magnoliopsida</taxon>
        <taxon>eudicotyledons</taxon>
        <taxon>Gunneridae</taxon>
        <taxon>Pentapetalae</taxon>
        <taxon>rosids</taxon>
        <taxon>malvids</taxon>
        <taxon>Myrtales</taxon>
        <taxon>Myrtaceae</taxon>
        <taxon>Myrtoideae</taxon>
        <taxon>Eucalypteae</taxon>
        <taxon>Eucalyptus</taxon>
    </lineage>
</organism>
<protein>
    <submittedName>
        <fullName evidence="3">Uncharacterized protein</fullName>
    </submittedName>
</protein>
<feature type="compositionally biased region" description="Basic and acidic residues" evidence="1">
    <location>
        <begin position="63"/>
        <end position="79"/>
    </location>
</feature>
<reference evidence="3 4" key="1">
    <citation type="submission" date="2024-11" db="EMBL/GenBank/DDBJ databases">
        <title>Chromosome-level genome assembly of Eucalyptus globulus Labill. provides insights into its genome evolution.</title>
        <authorList>
            <person name="Li X."/>
        </authorList>
    </citation>
    <scope>NUCLEOTIDE SEQUENCE [LARGE SCALE GENOMIC DNA]</scope>
    <source>
        <strain evidence="3">CL2024</strain>
        <tissue evidence="3">Fresh tender leaves</tissue>
    </source>
</reference>